<gene>
    <name evidence="3" type="ORF">L227DRAFT_348703</name>
</gene>
<dbReference type="AlphaFoldDB" id="A0A5C2RV19"/>
<keyword evidence="2" id="KW-0812">Transmembrane</keyword>
<feature type="region of interest" description="Disordered" evidence="1">
    <location>
        <begin position="170"/>
        <end position="193"/>
    </location>
</feature>
<accession>A0A5C2RV19</accession>
<feature type="transmembrane region" description="Helical" evidence="2">
    <location>
        <begin position="6"/>
        <end position="24"/>
    </location>
</feature>
<evidence type="ECO:0000313" key="3">
    <source>
        <dbReference type="EMBL" id="RPD54520.1"/>
    </source>
</evidence>
<keyword evidence="4" id="KW-1185">Reference proteome</keyword>
<dbReference type="Proteomes" id="UP000313359">
    <property type="component" value="Unassembled WGS sequence"/>
</dbReference>
<organism evidence="3 4">
    <name type="scientific">Lentinus tigrinus ALCF2SS1-6</name>
    <dbReference type="NCBI Taxonomy" id="1328759"/>
    <lineage>
        <taxon>Eukaryota</taxon>
        <taxon>Fungi</taxon>
        <taxon>Dikarya</taxon>
        <taxon>Basidiomycota</taxon>
        <taxon>Agaricomycotina</taxon>
        <taxon>Agaricomycetes</taxon>
        <taxon>Polyporales</taxon>
        <taxon>Polyporaceae</taxon>
        <taxon>Lentinus</taxon>
    </lineage>
</organism>
<reference evidence="3" key="1">
    <citation type="journal article" date="2018" name="Genome Biol. Evol.">
        <title>Genomics and development of Lentinus tigrinus, a white-rot wood-decaying mushroom with dimorphic fruiting bodies.</title>
        <authorList>
            <person name="Wu B."/>
            <person name="Xu Z."/>
            <person name="Knudson A."/>
            <person name="Carlson A."/>
            <person name="Chen N."/>
            <person name="Kovaka S."/>
            <person name="LaButti K."/>
            <person name="Lipzen A."/>
            <person name="Pennachio C."/>
            <person name="Riley R."/>
            <person name="Schakwitz W."/>
            <person name="Umezawa K."/>
            <person name="Ohm R.A."/>
            <person name="Grigoriev I.V."/>
            <person name="Nagy L.G."/>
            <person name="Gibbons J."/>
            <person name="Hibbett D."/>
        </authorList>
    </citation>
    <scope>NUCLEOTIDE SEQUENCE [LARGE SCALE GENOMIC DNA]</scope>
    <source>
        <strain evidence="3">ALCF2SS1-6</strain>
    </source>
</reference>
<keyword evidence="2" id="KW-1133">Transmembrane helix</keyword>
<evidence type="ECO:0000256" key="1">
    <source>
        <dbReference type="SAM" id="MobiDB-lite"/>
    </source>
</evidence>
<dbReference type="EMBL" id="ML122305">
    <property type="protein sequence ID" value="RPD54520.1"/>
    <property type="molecule type" value="Genomic_DNA"/>
</dbReference>
<dbReference type="OrthoDB" id="2755198at2759"/>
<proteinExistence type="predicted"/>
<evidence type="ECO:0000256" key="2">
    <source>
        <dbReference type="SAM" id="Phobius"/>
    </source>
</evidence>
<evidence type="ECO:0000313" key="4">
    <source>
        <dbReference type="Proteomes" id="UP000313359"/>
    </source>
</evidence>
<keyword evidence="2" id="KW-0472">Membrane</keyword>
<dbReference type="STRING" id="1328759.A0A5C2RV19"/>
<sequence length="214" mass="21790">MMGGIIGGVLGGLVVLVALVFLFFRVRARRRAARPFMGGGISYDTYVTRSPSIVPDSPHFSINSAIGGPAPAPARVPPPNMAFVGAGGTVSRSEMFPSYLSTSSASGMPLSPAPSDTSAFGAGAPEPRVRETMYSTAASSTVVDGADKGHSSLSADAMLDPFVDPVVPVGAKEANPFADPDPDPEGLAPAPAQRLSVASEISMLSADVQPGEAM</sequence>
<protein>
    <submittedName>
        <fullName evidence="3">Uncharacterized protein</fullName>
    </submittedName>
</protein>
<name>A0A5C2RV19_9APHY</name>